<feature type="non-terminal residue" evidence="2">
    <location>
        <position position="133"/>
    </location>
</feature>
<protein>
    <submittedName>
        <fullName evidence="2">Uncharacterized protein</fullName>
    </submittedName>
</protein>
<feature type="compositionally biased region" description="Basic residues" evidence="1">
    <location>
        <begin position="12"/>
        <end position="22"/>
    </location>
</feature>
<name>A0A368EWD9_ANCCA</name>
<dbReference type="Proteomes" id="UP000252519">
    <property type="component" value="Unassembled WGS sequence"/>
</dbReference>
<dbReference type="AlphaFoldDB" id="A0A368EWD9"/>
<reference evidence="2 3" key="1">
    <citation type="submission" date="2014-10" db="EMBL/GenBank/DDBJ databases">
        <title>Draft genome of the hookworm Ancylostoma caninum.</title>
        <authorList>
            <person name="Mitreva M."/>
        </authorList>
    </citation>
    <scope>NUCLEOTIDE SEQUENCE [LARGE SCALE GENOMIC DNA]</scope>
    <source>
        <strain evidence="2 3">Baltimore</strain>
    </source>
</reference>
<evidence type="ECO:0000313" key="3">
    <source>
        <dbReference type="Proteomes" id="UP000252519"/>
    </source>
</evidence>
<gene>
    <name evidence="2" type="ORF">ANCCAN_30298</name>
</gene>
<comment type="caution">
    <text evidence="2">The sequence shown here is derived from an EMBL/GenBank/DDBJ whole genome shotgun (WGS) entry which is preliminary data.</text>
</comment>
<dbReference type="OrthoDB" id="5850653at2759"/>
<sequence length="133" mass="14348">MIDAFSAALNKPRPRGRPPLHRKIAETESNSTANLSTMVETQKSVQQKCYDDAQDGLAPDLSSVLPKRGAPPFPTPVPLPILKDHLEVEASPRAVPPNPEVSLFGGDAAEPESADFDKMVLLNYGSTDGRLED</sequence>
<feature type="region of interest" description="Disordered" evidence="1">
    <location>
        <begin position="1"/>
        <end position="30"/>
    </location>
</feature>
<dbReference type="EMBL" id="JOJR01024447">
    <property type="protein sequence ID" value="RCN24013.1"/>
    <property type="molecule type" value="Genomic_DNA"/>
</dbReference>
<evidence type="ECO:0000256" key="1">
    <source>
        <dbReference type="SAM" id="MobiDB-lite"/>
    </source>
</evidence>
<organism evidence="2 3">
    <name type="scientific">Ancylostoma caninum</name>
    <name type="common">Dog hookworm</name>
    <dbReference type="NCBI Taxonomy" id="29170"/>
    <lineage>
        <taxon>Eukaryota</taxon>
        <taxon>Metazoa</taxon>
        <taxon>Ecdysozoa</taxon>
        <taxon>Nematoda</taxon>
        <taxon>Chromadorea</taxon>
        <taxon>Rhabditida</taxon>
        <taxon>Rhabditina</taxon>
        <taxon>Rhabditomorpha</taxon>
        <taxon>Strongyloidea</taxon>
        <taxon>Ancylostomatidae</taxon>
        <taxon>Ancylostomatinae</taxon>
        <taxon>Ancylostoma</taxon>
    </lineage>
</organism>
<proteinExistence type="predicted"/>
<accession>A0A368EWD9</accession>
<evidence type="ECO:0000313" key="2">
    <source>
        <dbReference type="EMBL" id="RCN24013.1"/>
    </source>
</evidence>
<keyword evidence="3" id="KW-1185">Reference proteome</keyword>